<dbReference type="Proteomes" id="UP001060215">
    <property type="component" value="Chromosome 11"/>
</dbReference>
<accession>A0ACC0F2K2</accession>
<name>A0ACC0F2K2_9ERIC</name>
<comment type="caution">
    <text evidence="1">The sequence shown here is derived from an EMBL/GenBank/DDBJ whole genome shotgun (WGS) entry which is preliminary data.</text>
</comment>
<sequence length="195" mass="22744">MYTVVRWGIFNNMRQVKVNALDGWMFGDDHVKCSSDASSDVDECGEAVETFVSVKNFLHDNGGGVRHSQIEHLAESEFNKFRRETFFFTLEDFGIRNPKGKLVDAYRFLHKEKDMERGFSWPGNPVGKYRGKRMRIDYFVASEKLKDRIVAFLTWDCLDFQPKIYIIDFFPNLPWCSIFEQESILSCSGTFCIEL</sequence>
<gene>
    <name evidence="1" type="ORF">LOK49_LG15G01116</name>
</gene>
<keyword evidence="2" id="KW-1185">Reference proteome</keyword>
<dbReference type="EMBL" id="CM045768">
    <property type="protein sequence ID" value="KAI7982343.1"/>
    <property type="molecule type" value="Genomic_DNA"/>
</dbReference>
<organism evidence="1 2">
    <name type="scientific">Camellia lanceoleosa</name>
    <dbReference type="NCBI Taxonomy" id="1840588"/>
    <lineage>
        <taxon>Eukaryota</taxon>
        <taxon>Viridiplantae</taxon>
        <taxon>Streptophyta</taxon>
        <taxon>Embryophyta</taxon>
        <taxon>Tracheophyta</taxon>
        <taxon>Spermatophyta</taxon>
        <taxon>Magnoliopsida</taxon>
        <taxon>eudicotyledons</taxon>
        <taxon>Gunneridae</taxon>
        <taxon>Pentapetalae</taxon>
        <taxon>asterids</taxon>
        <taxon>Ericales</taxon>
        <taxon>Theaceae</taxon>
        <taxon>Camellia</taxon>
    </lineage>
</organism>
<keyword evidence="1" id="KW-0456">Lyase</keyword>
<proteinExistence type="predicted"/>
<evidence type="ECO:0000313" key="1">
    <source>
        <dbReference type="EMBL" id="KAI7982343.1"/>
    </source>
</evidence>
<evidence type="ECO:0000313" key="2">
    <source>
        <dbReference type="Proteomes" id="UP001060215"/>
    </source>
</evidence>
<reference evidence="1 2" key="1">
    <citation type="journal article" date="2022" name="Plant J.">
        <title>Chromosome-level genome of Camellia lanceoleosa provides a valuable resource for understanding genome evolution and self-incompatibility.</title>
        <authorList>
            <person name="Gong W."/>
            <person name="Xiao S."/>
            <person name="Wang L."/>
            <person name="Liao Z."/>
            <person name="Chang Y."/>
            <person name="Mo W."/>
            <person name="Hu G."/>
            <person name="Li W."/>
            <person name="Zhao G."/>
            <person name="Zhu H."/>
            <person name="Hu X."/>
            <person name="Ji K."/>
            <person name="Xiang X."/>
            <person name="Song Q."/>
            <person name="Yuan D."/>
            <person name="Jin S."/>
            <person name="Zhang L."/>
        </authorList>
    </citation>
    <scope>NUCLEOTIDE SEQUENCE [LARGE SCALE GENOMIC DNA]</scope>
    <source>
        <strain evidence="1">SQ_2022a</strain>
    </source>
</reference>
<protein>
    <submittedName>
        <fullName evidence="1">DNA-(Apurinic or apyrimidinic site) lyase</fullName>
    </submittedName>
</protein>